<feature type="signal peptide" evidence="1">
    <location>
        <begin position="1"/>
        <end position="33"/>
    </location>
</feature>
<dbReference type="PROSITE" id="PS51257">
    <property type="entry name" value="PROKAR_LIPOPROTEIN"/>
    <property type="match status" value="1"/>
</dbReference>
<dbReference type="PANTHER" id="PTHR39335">
    <property type="entry name" value="BLL4220 PROTEIN"/>
    <property type="match status" value="1"/>
</dbReference>
<keyword evidence="3" id="KW-1185">Reference proteome</keyword>
<feature type="chain" id="PRO_5020968251" evidence="1">
    <location>
        <begin position="34"/>
        <end position="186"/>
    </location>
</feature>
<organism evidence="2 3">
    <name type="scientific">Kribbella rubisoli</name>
    <dbReference type="NCBI Taxonomy" id="3075929"/>
    <lineage>
        <taxon>Bacteria</taxon>
        <taxon>Bacillati</taxon>
        <taxon>Actinomycetota</taxon>
        <taxon>Actinomycetes</taxon>
        <taxon>Propionibacteriales</taxon>
        <taxon>Kribbellaceae</taxon>
        <taxon>Kribbella</taxon>
    </lineage>
</organism>
<dbReference type="Proteomes" id="UP000292027">
    <property type="component" value="Unassembled WGS sequence"/>
</dbReference>
<name>A0A4Q7X0H0_9ACTN</name>
<protein>
    <submittedName>
        <fullName evidence="2">Lipoprotein with Yx(FWY)xxD motif</fullName>
    </submittedName>
</protein>
<keyword evidence="2" id="KW-0449">Lipoprotein</keyword>
<proteinExistence type="predicted"/>
<evidence type="ECO:0000313" key="2">
    <source>
        <dbReference type="EMBL" id="RZU16357.1"/>
    </source>
</evidence>
<dbReference type="GO" id="GO:0043448">
    <property type="term" value="P:alkane catabolic process"/>
    <property type="evidence" value="ECO:0007669"/>
    <property type="project" value="TreeGrafter"/>
</dbReference>
<accession>A0A4Q7X0H0</accession>
<dbReference type="InterPro" id="IPR005297">
    <property type="entry name" value="Lipoprotein_repeat"/>
</dbReference>
<gene>
    <name evidence="2" type="ORF">EV645_3913</name>
</gene>
<dbReference type="PANTHER" id="PTHR39335:SF1">
    <property type="entry name" value="BLL4220 PROTEIN"/>
    <property type="match status" value="1"/>
</dbReference>
<dbReference type="OrthoDB" id="597632at2"/>
<dbReference type="Pfam" id="PF03640">
    <property type="entry name" value="Lipoprotein_15"/>
    <property type="match status" value="2"/>
</dbReference>
<keyword evidence="1" id="KW-0732">Signal</keyword>
<reference evidence="2 3" key="1">
    <citation type="journal article" date="2015" name="Stand. Genomic Sci.">
        <title>Genomic Encyclopedia of Bacterial and Archaeal Type Strains, Phase III: the genomes of soil and plant-associated and newly described type strains.</title>
        <authorList>
            <person name="Whitman W.B."/>
            <person name="Woyke T."/>
            <person name="Klenk H.P."/>
            <person name="Zhou Y."/>
            <person name="Lilburn T.G."/>
            <person name="Beck B.J."/>
            <person name="De Vos P."/>
            <person name="Vandamme P."/>
            <person name="Eisen J.A."/>
            <person name="Garrity G."/>
            <person name="Hugenholtz P."/>
            <person name="Kyrpides N.C."/>
        </authorList>
    </citation>
    <scope>NUCLEOTIDE SEQUENCE [LARGE SCALE GENOMIC DNA]</scope>
    <source>
        <strain evidence="2 3">VKM Ac-2540</strain>
    </source>
</reference>
<sequence>MITDRKSQTNDRRRRKIAATSFAAAAFTLTAAACGSAPGDSAGSMPLPSATGVAVSAQATGLGTILVDGQGRTLYQFANDLNNKSTCTDACVANWPYVPAPDSLPAALPGVTGIVGTTTRDDGHHQLTVAGHPLYTFVGDATPGQTNGQGINLNGGVWTVVSPAGAPLANPSPVGTAAQNPALPGY</sequence>
<comment type="caution">
    <text evidence="2">The sequence shown here is derived from an EMBL/GenBank/DDBJ whole genome shotgun (WGS) entry which is preliminary data.</text>
</comment>
<evidence type="ECO:0000256" key="1">
    <source>
        <dbReference type="SAM" id="SignalP"/>
    </source>
</evidence>
<dbReference type="AlphaFoldDB" id="A0A4Q7X0H0"/>
<dbReference type="EMBL" id="SHKR01000012">
    <property type="protein sequence ID" value="RZU16357.1"/>
    <property type="molecule type" value="Genomic_DNA"/>
</dbReference>
<evidence type="ECO:0000313" key="3">
    <source>
        <dbReference type="Proteomes" id="UP000292027"/>
    </source>
</evidence>
<dbReference type="RefSeq" id="WP_130445276.1">
    <property type="nucleotide sequence ID" value="NZ_SHKR01000012.1"/>
</dbReference>